<dbReference type="FunFam" id="3.30.160.20:FF:000003">
    <property type="entry name" value="Ribonuclease 3"/>
    <property type="match status" value="1"/>
</dbReference>
<keyword evidence="8 16" id="KW-0819">tRNA processing</keyword>
<evidence type="ECO:0000259" key="18">
    <source>
        <dbReference type="PROSITE" id="PS50137"/>
    </source>
</evidence>
<comment type="function">
    <text evidence="15 16">Digests double-stranded RNA. Involved in the processing of primary rRNA transcript to yield the immediate precursors to the large and small rRNAs (23S and 16S). Processes some mRNAs, and tRNAs when they are encoded in the rRNA operon. Processes pre-crRNA and tracrRNA of type II CRISPR loci if present in the organism.</text>
</comment>
<keyword evidence="13 16" id="KW-0460">Magnesium</keyword>
<dbReference type="PANTHER" id="PTHR14950">
    <property type="entry name" value="DICER-RELATED"/>
    <property type="match status" value="1"/>
</dbReference>
<dbReference type="SMART" id="SM00535">
    <property type="entry name" value="RIBOc"/>
    <property type="match status" value="1"/>
</dbReference>
<feature type="region of interest" description="Disordered" evidence="17">
    <location>
        <begin position="258"/>
        <end position="294"/>
    </location>
</feature>
<accession>A0A4R8LNA5</accession>
<evidence type="ECO:0000256" key="1">
    <source>
        <dbReference type="ARBA" id="ARBA00000109"/>
    </source>
</evidence>
<sequence>MPSSPLESRLRYEFRNAELLRQALTHRSHSATHNERLEFLGDSVLNCAVAALLFQRFGKLDEGDLSRVRANLVKQQSLYEIAQALNISDGLRLGEGELRSGGFRRPSILADTLEAILGAIFLDGGFEAAQTVIKRLYVPILDHIDPRTLGKDAKTLLQEYLQGRKIALPTYTVIATHGAAHNQQFEVECTVPKLDVKVSGSGASRRAAEQAAAKKALDEVMAAAPAVVAKSKRSKSARAAKSAEAEIVPGVTGVQTALDLRAPDQRKAEQRAARAEAKTTAAEAGAERVPAAAPPSVAPLAVIRAAHVEYSQGQAGGGGSADKEKADKPERVERAADKPGDKAVERTEDKTGRGEKADRIDRLADKPAEKPAEKQAEKPGEKPSDRQTEKPSDKQVEKQAEKPVDKQPDKPSDNHADKQSDRTDAATRPPDPPSDRTDTTIRQGDTAADKLETATSLADRQAGKTDKAAEKPAEKTSDKAGDKHDTAARLANGSEREKPADPFEAASRSTERPTSRSREIAGAATAEADLEPGVASALHTRVADAGH</sequence>
<evidence type="ECO:0000256" key="2">
    <source>
        <dbReference type="ARBA" id="ARBA00004496"/>
    </source>
</evidence>
<feature type="binding site" evidence="16">
    <location>
        <position position="38"/>
    </location>
    <ligand>
        <name>Mg(2+)</name>
        <dbReference type="ChEBI" id="CHEBI:18420"/>
    </ligand>
</feature>
<evidence type="ECO:0000256" key="13">
    <source>
        <dbReference type="ARBA" id="ARBA00022842"/>
    </source>
</evidence>
<protein>
    <recommendedName>
        <fullName evidence="16">Ribonuclease 3</fullName>
        <ecNumber evidence="16">3.1.26.3</ecNumber>
    </recommendedName>
    <alternativeName>
        <fullName evidence="16">Ribonuclease III</fullName>
        <shortName evidence="16">RNase III</shortName>
    </alternativeName>
</protein>
<dbReference type="NCBIfam" id="TIGR02191">
    <property type="entry name" value="RNaseIII"/>
    <property type="match status" value="1"/>
</dbReference>
<dbReference type="OrthoDB" id="9805026at2"/>
<proteinExistence type="inferred from homology"/>
<evidence type="ECO:0000256" key="3">
    <source>
        <dbReference type="ARBA" id="ARBA00010183"/>
    </source>
</evidence>
<keyword evidence="5 16" id="KW-0963">Cytoplasm</keyword>
<feature type="active site" evidence="16">
    <location>
        <position position="114"/>
    </location>
</feature>
<dbReference type="PANTHER" id="PTHR14950:SF37">
    <property type="entry name" value="ENDORIBONUCLEASE DICER"/>
    <property type="match status" value="1"/>
</dbReference>
<dbReference type="SMART" id="SM00358">
    <property type="entry name" value="DSRM"/>
    <property type="match status" value="1"/>
</dbReference>
<organism evidence="20 21">
    <name type="scientific">Paraburkholderia rhizosphaerae</name>
    <dbReference type="NCBI Taxonomy" id="480658"/>
    <lineage>
        <taxon>Bacteria</taxon>
        <taxon>Pseudomonadati</taxon>
        <taxon>Pseudomonadota</taxon>
        <taxon>Betaproteobacteria</taxon>
        <taxon>Burkholderiales</taxon>
        <taxon>Burkholderiaceae</taxon>
        <taxon>Paraburkholderia</taxon>
    </lineage>
</organism>
<feature type="region of interest" description="Disordered" evidence="17">
    <location>
        <begin position="312"/>
        <end position="533"/>
    </location>
</feature>
<feature type="binding site" evidence="16">
    <location>
        <position position="114"/>
    </location>
    <ligand>
        <name>Mg(2+)</name>
        <dbReference type="ChEBI" id="CHEBI:18420"/>
    </ligand>
</feature>
<evidence type="ECO:0000313" key="20">
    <source>
        <dbReference type="EMBL" id="TDY47748.1"/>
    </source>
</evidence>
<feature type="domain" description="DRBM" evidence="18">
    <location>
        <begin position="152"/>
        <end position="222"/>
    </location>
</feature>
<dbReference type="PROSITE" id="PS50142">
    <property type="entry name" value="RNASE_3_2"/>
    <property type="match status" value="1"/>
</dbReference>
<dbReference type="InterPro" id="IPR014720">
    <property type="entry name" value="dsRBD_dom"/>
</dbReference>
<dbReference type="InterPro" id="IPR036389">
    <property type="entry name" value="RNase_III_sf"/>
</dbReference>
<dbReference type="PROSITE" id="PS00517">
    <property type="entry name" value="RNASE_3_1"/>
    <property type="match status" value="1"/>
</dbReference>
<feature type="compositionally biased region" description="Basic and acidic residues" evidence="17">
    <location>
        <begin position="509"/>
        <end position="519"/>
    </location>
</feature>
<comment type="similarity">
    <text evidence="3">Belongs to the ribonuclease III family.</text>
</comment>
<gene>
    <name evidence="16" type="primary">rnc</name>
    <name evidence="20" type="ORF">BX592_112139</name>
</gene>
<dbReference type="HAMAP" id="MF_00104">
    <property type="entry name" value="RNase_III"/>
    <property type="match status" value="1"/>
</dbReference>
<dbReference type="Gene3D" id="3.30.160.20">
    <property type="match status" value="1"/>
</dbReference>
<evidence type="ECO:0000256" key="7">
    <source>
        <dbReference type="ARBA" id="ARBA00022664"/>
    </source>
</evidence>
<keyword evidence="7 16" id="KW-0507">mRNA processing</keyword>
<evidence type="ECO:0000256" key="9">
    <source>
        <dbReference type="ARBA" id="ARBA00022722"/>
    </source>
</evidence>
<dbReference type="InterPro" id="IPR011907">
    <property type="entry name" value="RNase_III"/>
</dbReference>
<dbReference type="EMBL" id="SORE01000012">
    <property type="protein sequence ID" value="TDY47748.1"/>
    <property type="molecule type" value="Genomic_DNA"/>
</dbReference>
<dbReference type="CDD" id="cd10845">
    <property type="entry name" value="DSRM_RNAse_III_family"/>
    <property type="match status" value="1"/>
</dbReference>
<keyword evidence="6 16" id="KW-0698">rRNA processing</keyword>
<feature type="domain" description="RNase III" evidence="19">
    <location>
        <begin position="3"/>
        <end position="125"/>
    </location>
</feature>
<keyword evidence="10 16" id="KW-0479">Metal-binding</keyword>
<comment type="catalytic activity">
    <reaction evidence="1 16">
        <text>Endonucleolytic cleavage to 5'-phosphomonoester.</text>
        <dbReference type="EC" id="3.1.26.3"/>
    </reaction>
</comment>
<dbReference type="EC" id="3.1.26.3" evidence="16"/>
<dbReference type="Pfam" id="PF00035">
    <property type="entry name" value="dsrm"/>
    <property type="match status" value="1"/>
</dbReference>
<feature type="compositionally biased region" description="Low complexity" evidence="17">
    <location>
        <begin position="278"/>
        <end position="291"/>
    </location>
</feature>
<dbReference type="CDD" id="cd00593">
    <property type="entry name" value="RIBOc"/>
    <property type="match status" value="1"/>
</dbReference>
<dbReference type="GO" id="GO:0005737">
    <property type="term" value="C:cytoplasm"/>
    <property type="evidence" value="ECO:0007669"/>
    <property type="project" value="UniProtKB-SubCell"/>
</dbReference>
<feature type="compositionally biased region" description="Basic and acidic residues" evidence="17">
    <location>
        <begin position="321"/>
        <end position="425"/>
    </location>
</feature>
<evidence type="ECO:0000256" key="17">
    <source>
        <dbReference type="SAM" id="MobiDB-lite"/>
    </source>
</evidence>
<evidence type="ECO:0000256" key="6">
    <source>
        <dbReference type="ARBA" id="ARBA00022552"/>
    </source>
</evidence>
<evidence type="ECO:0000256" key="16">
    <source>
        <dbReference type="HAMAP-Rule" id="MF_00104"/>
    </source>
</evidence>
<dbReference type="GO" id="GO:0006397">
    <property type="term" value="P:mRNA processing"/>
    <property type="evidence" value="ECO:0007669"/>
    <property type="project" value="UniProtKB-UniRule"/>
</dbReference>
<evidence type="ECO:0000259" key="19">
    <source>
        <dbReference type="PROSITE" id="PS50142"/>
    </source>
</evidence>
<keyword evidence="9 16" id="KW-0540">Nuclease</keyword>
<dbReference type="InterPro" id="IPR000999">
    <property type="entry name" value="RNase_III_dom"/>
</dbReference>
<dbReference type="SUPFAM" id="SSF54768">
    <property type="entry name" value="dsRNA-binding domain-like"/>
    <property type="match status" value="1"/>
</dbReference>
<evidence type="ECO:0000256" key="4">
    <source>
        <dbReference type="ARBA" id="ARBA00011738"/>
    </source>
</evidence>
<feature type="compositionally biased region" description="Basic and acidic residues" evidence="17">
    <location>
        <begin position="461"/>
        <end position="487"/>
    </location>
</feature>
<comment type="caution">
    <text evidence="20">The sequence shown here is derived from an EMBL/GenBank/DDBJ whole genome shotgun (WGS) entry which is preliminary data.</text>
</comment>
<comment type="subcellular location">
    <subcellularLocation>
        <location evidence="2 16">Cytoplasm</location>
    </subcellularLocation>
</comment>
<feature type="binding site" evidence="16">
    <location>
        <position position="111"/>
    </location>
    <ligand>
        <name>Mg(2+)</name>
        <dbReference type="ChEBI" id="CHEBI:18420"/>
    </ligand>
</feature>
<dbReference type="GO" id="GO:0008033">
    <property type="term" value="P:tRNA processing"/>
    <property type="evidence" value="ECO:0007669"/>
    <property type="project" value="UniProtKB-KW"/>
</dbReference>
<dbReference type="FunFam" id="1.10.1520.10:FF:000001">
    <property type="entry name" value="Ribonuclease 3"/>
    <property type="match status" value="1"/>
</dbReference>
<dbReference type="Pfam" id="PF14622">
    <property type="entry name" value="Ribonucleas_3_3"/>
    <property type="match status" value="1"/>
</dbReference>
<keyword evidence="11 16" id="KW-0255">Endonuclease</keyword>
<dbReference type="AlphaFoldDB" id="A0A4R8LNA5"/>
<name>A0A4R8LNA5_9BURK</name>
<feature type="active site" evidence="16">
    <location>
        <position position="42"/>
    </location>
</feature>
<keyword evidence="21" id="KW-1185">Reference proteome</keyword>
<dbReference type="GO" id="GO:0006364">
    <property type="term" value="P:rRNA processing"/>
    <property type="evidence" value="ECO:0007669"/>
    <property type="project" value="UniProtKB-UniRule"/>
</dbReference>
<keyword evidence="12 16" id="KW-0378">Hydrolase</keyword>
<keyword evidence="16" id="KW-0699">rRNA-binding</keyword>
<evidence type="ECO:0000256" key="10">
    <source>
        <dbReference type="ARBA" id="ARBA00022723"/>
    </source>
</evidence>
<evidence type="ECO:0000256" key="15">
    <source>
        <dbReference type="ARBA" id="ARBA00049596"/>
    </source>
</evidence>
<comment type="cofactor">
    <cofactor evidence="16">
        <name>Mg(2+)</name>
        <dbReference type="ChEBI" id="CHEBI:18420"/>
    </cofactor>
</comment>
<evidence type="ECO:0000256" key="5">
    <source>
        <dbReference type="ARBA" id="ARBA00022490"/>
    </source>
</evidence>
<dbReference type="GO" id="GO:0019843">
    <property type="term" value="F:rRNA binding"/>
    <property type="evidence" value="ECO:0007669"/>
    <property type="project" value="UniProtKB-KW"/>
</dbReference>
<dbReference type="GO" id="GO:0046872">
    <property type="term" value="F:metal ion binding"/>
    <property type="evidence" value="ECO:0007669"/>
    <property type="project" value="UniProtKB-KW"/>
</dbReference>
<keyword evidence="14 16" id="KW-0694">RNA-binding</keyword>
<dbReference type="GO" id="GO:0004525">
    <property type="term" value="F:ribonuclease III activity"/>
    <property type="evidence" value="ECO:0007669"/>
    <property type="project" value="UniProtKB-UniRule"/>
</dbReference>
<dbReference type="PROSITE" id="PS50137">
    <property type="entry name" value="DS_RBD"/>
    <property type="match status" value="1"/>
</dbReference>
<comment type="subunit">
    <text evidence="4 16">Homodimer.</text>
</comment>
<evidence type="ECO:0000256" key="11">
    <source>
        <dbReference type="ARBA" id="ARBA00022759"/>
    </source>
</evidence>
<evidence type="ECO:0000313" key="21">
    <source>
        <dbReference type="Proteomes" id="UP000295509"/>
    </source>
</evidence>
<dbReference type="GO" id="GO:0042802">
    <property type="term" value="F:identical protein binding"/>
    <property type="evidence" value="ECO:0007669"/>
    <property type="project" value="UniProtKB-ARBA"/>
</dbReference>
<dbReference type="SUPFAM" id="SSF69065">
    <property type="entry name" value="RNase III domain-like"/>
    <property type="match status" value="1"/>
</dbReference>
<reference evidence="20 21" key="1">
    <citation type="submission" date="2019-03" db="EMBL/GenBank/DDBJ databases">
        <title>Genomic Encyclopedia of Type Strains, Phase III (KMG-III): the genomes of soil and plant-associated and newly described type strains.</title>
        <authorList>
            <person name="Whitman W."/>
        </authorList>
    </citation>
    <scope>NUCLEOTIDE SEQUENCE [LARGE SCALE GENOMIC DNA]</scope>
    <source>
        <strain evidence="20 21">LMG 29544</strain>
    </source>
</reference>
<evidence type="ECO:0000256" key="12">
    <source>
        <dbReference type="ARBA" id="ARBA00022801"/>
    </source>
</evidence>
<dbReference type="Gene3D" id="1.10.1520.10">
    <property type="entry name" value="Ribonuclease III domain"/>
    <property type="match status" value="1"/>
</dbReference>
<evidence type="ECO:0000256" key="8">
    <source>
        <dbReference type="ARBA" id="ARBA00022694"/>
    </source>
</evidence>
<dbReference type="Proteomes" id="UP000295509">
    <property type="component" value="Unassembled WGS sequence"/>
</dbReference>
<feature type="compositionally biased region" description="Basic and acidic residues" evidence="17">
    <location>
        <begin position="261"/>
        <end position="277"/>
    </location>
</feature>
<evidence type="ECO:0000256" key="14">
    <source>
        <dbReference type="ARBA" id="ARBA00022884"/>
    </source>
</evidence>